<evidence type="ECO:0000313" key="1">
    <source>
        <dbReference type="EMBL" id="PDH35050.1"/>
    </source>
</evidence>
<accession>A0A2A5WEW4</accession>
<evidence type="ECO:0008006" key="3">
    <source>
        <dbReference type="Google" id="ProtNLM"/>
    </source>
</evidence>
<dbReference type="EMBL" id="NTJZ01000002">
    <property type="protein sequence ID" value="PDH35050.1"/>
    <property type="molecule type" value="Genomic_DNA"/>
</dbReference>
<sequence>MQAILQQKSISSAIWSKPAVLVVPSPAKTIIVDFIRHGEPEGGDILRGRVDPVLTALGWTQMQKATGFSESHQPSETTPDWSEVISSPLKRCRSFAEQVAEHTQSRITIADQWQEIDYGDWDGMQISEWRKIAADQFNAFRKDLSALAPPNGEDYVSFKNRIQSAWQELASKEDGSHLLVVTHGGVLRVVLPTVLGMPLNRSFPLYIPFACFSRVKLEIINGKINASLILHNGAEHLASSL</sequence>
<dbReference type="InterPro" id="IPR029033">
    <property type="entry name" value="His_PPase_superfam"/>
</dbReference>
<dbReference type="SMART" id="SM00855">
    <property type="entry name" value="PGAM"/>
    <property type="match status" value="1"/>
</dbReference>
<dbReference type="PANTHER" id="PTHR48100:SF1">
    <property type="entry name" value="HISTIDINE PHOSPHATASE FAMILY PROTEIN-RELATED"/>
    <property type="match status" value="1"/>
</dbReference>
<dbReference type="SUPFAM" id="SSF53254">
    <property type="entry name" value="Phosphoglycerate mutase-like"/>
    <property type="match status" value="1"/>
</dbReference>
<gene>
    <name evidence="1" type="ORF">CNF02_03210</name>
</gene>
<reference evidence="1 2" key="1">
    <citation type="submission" date="2017-08" db="EMBL/GenBank/DDBJ databases">
        <title>Fine stratification of microbial communities through a metagenomic profile of the photic zone.</title>
        <authorList>
            <person name="Haro-Moreno J.M."/>
            <person name="Lopez-Perez M."/>
            <person name="De La Torre J."/>
            <person name="Picazo A."/>
            <person name="Camacho A."/>
            <person name="Rodriguez-Valera F."/>
        </authorList>
    </citation>
    <scope>NUCLEOTIDE SEQUENCE [LARGE SCALE GENOMIC DNA]</scope>
    <source>
        <strain evidence="1">MED-G28</strain>
    </source>
</reference>
<dbReference type="PANTHER" id="PTHR48100">
    <property type="entry name" value="BROAD-SPECIFICITY PHOSPHATASE YOR283W-RELATED"/>
    <property type="match status" value="1"/>
</dbReference>
<evidence type="ECO:0000313" key="2">
    <source>
        <dbReference type="Proteomes" id="UP000219329"/>
    </source>
</evidence>
<dbReference type="GO" id="GO:0005737">
    <property type="term" value="C:cytoplasm"/>
    <property type="evidence" value="ECO:0007669"/>
    <property type="project" value="TreeGrafter"/>
</dbReference>
<dbReference type="InterPro" id="IPR013078">
    <property type="entry name" value="His_Pase_superF_clade-1"/>
</dbReference>
<dbReference type="CDD" id="cd07067">
    <property type="entry name" value="HP_PGM_like"/>
    <property type="match status" value="1"/>
</dbReference>
<organism evidence="1 2">
    <name type="scientific">OM182 bacterium MED-G28</name>
    <dbReference type="NCBI Taxonomy" id="1986256"/>
    <lineage>
        <taxon>Bacteria</taxon>
        <taxon>Pseudomonadati</taxon>
        <taxon>Pseudomonadota</taxon>
        <taxon>Gammaproteobacteria</taxon>
        <taxon>OMG group</taxon>
        <taxon>OM182 clade</taxon>
    </lineage>
</organism>
<dbReference type="AlphaFoldDB" id="A0A2A5WEW4"/>
<dbReference type="GO" id="GO:0016791">
    <property type="term" value="F:phosphatase activity"/>
    <property type="evidence" value="ECO:0007669"/>
    <property type="project" value="TreeGrafter"/>
</dbReference>
<comment type="caution">
    <text evidence="1">The sequence shown here is derived from an EMBL/GenBank/DDBJ whole genome shotgun (WGS) entry which is preliminary data.</text>
</comment>
<name>A0A2A5WEW4_9GAMM</name>
<proteinExistence type="predicted"/>
<dbReference type="InterPro" id="IPR050275">
    <property type="entry name" value="PGM_Phosphatase"/>
</dbReference>
<dbReference type="Pfam" id="PF00300">
    <property type="entry name" value="His_Phos_1"/>
    <property type="match status" value="1"/>
</dbReference>
<protein>
    <recommendedName>
        <fullName evidence="3">Histidine phosphatase family protein</fullName>
    </recommendedName>
</protein>
<dbReference type="Proteomes" id="UP000219329">
    <property type="component" value="Unassembled WGS sequence"/>
</dbReference>
<dbReference type="Gene3D" id="3.40.50.1240">
    <property type="entry name" value="Phosphoglycerate mutase-like"/>
    <property type="match status" value="1"/>
</dbReference>